<feature type="region of interest" description="Disordered" evidence="1">
    <location>
        <begin position="103"/>
        <end position="125"/>
    </location>
</feature>
<protein>
    <submittedName>
        <fullName evidence="3">Uncharacterized protein</fullName>
    </submittedName>
</protein>
<organism evidence="3 4">
    <name type="scientific">Amorphotheca resinae ATCC 22711</name>
    <dbReference type="NCBI Taxonomy" id="857342"/>
    <lineage>
        <taxon>Eukaryota</taxon>
        <taxon>Fungi</taxon>
        <taxon>Dikarya</taxon>
        <taxon>Ascomycota</taxon>
        <taxon>Pezizomycotina</taxon>
        <taxon>Leotiomycetes</taxon>
        <taxon>Helotiales</taxon>
        <taxon>Amorphothecaceae</taxon>
        <taxon>Amorphotheca</taxon>
    </lineage>
</organism>
<feature type="compositionally biased region" description="Low complexity" evidence="1">
    <location>
        <begin position="1"/>
        <end position="12"/>
    </location>
</feature>
<dbReference type="GeneID" id="36575716"/>
<dbReference type="InParanoid" id="A0A2T3AVV1"/>
<evidence type="ECO:0000256" key="2">
    <source>
        <dbReference type="SAM" id="Phobius"/>
    </source>
</evidence>
<sequence length="179" mass="20013">MASRPRAASNHPSSPPPRSPPPPPPPQEESVIDRLLIAPLTFISFLLSLALIDSRNHNLRYQHTPAAATFLGRISGFIHNLVYKPIPDSSPYAYLNSPAARDAKEGGRARATSGETDREEESWHWHSKQRQQMKAEISDAFRVRKWVLYALVGIAASAVVGAWVMAKWMLYFLASLVWN</sequence>
<dbReference type="AlphaFoldDB" id="A0A2T3AVV1"/>
<evidence type="ECO:0000313" key="3">
    <source>
        <dbReference type="EMBL" id="PSS12802.1"/>
    </source>
</evidence>
<dbReference type="RefSeq" id="XP_024718793.1">
    <property type="nucleotide sequence ID" value="XM_024867635.1"/>
</dbReference>
<feature type="transmembrane region" description="Helical" evidence="2">
    <location>
        <begin position="146"/>
        <end position="166"/>
    </location>
</feature>
<proteinExistence type="predicted"/>
<feature type="transmembrane region" description="Helical" evidence="2">
    <location>
        <begin position="31"/>
        <end position="52"/>
    </location>
</feature>
<keyword evidence="2" id="KW-0812">Transmembrane</keyword>
<dbReference type="Proteomes" id="UP000241818">
    <property type="component" value="Unassembled WGS sequence"/>
</dbReference>
<reference evidence="3 4" key="1">
    <citation type="journal article" date="2018" name="New Phytol.">
        <title>Comparative genomics and transcriptomics depict ericoid mycorrhizal fungi as versatile saprotrophs and plant mutualists.</title>
        <authorList>
            <person name="Martino E."/>
            <person name="Morin E."/>
            <person name="Grelet G.A."/>
            <person name="Kuo A."/>
            <person name="Kohler A."/>
            <person name="Daghino S."/>
            <person name="Barry K.W."/>
            <person name="Cichocki N."/>
            <person name="Clum A."/>
            <person name="Dockter R.B."/>
            <person name="Hainaut M."/>
            <person name="Kuo R.C."/>
            <person name="LaButti K."/>
            <person name="Lindahl B.D."/>
            <person name="Lindquist E.A."/>
            <person name="Lipzen A."/>
            <person name="Khouja H.R."/>
            <person name="Magnuson J."/>
            <person name="Murat C."/>
            <person name="Ohm R.A."/>
            <person name="Singer S.W."/>
            <person name="Spatafora J.W."/>
            <person name="Wang M."/>
            <person name="Veneault-Fourrey C."/>
            <person name="Henrissat B."/>
            <person name="Grigoriev I.V."/>
            <person name="Martin F.M."/>
            <person name="Perotto S."/>
        </authorList>
    </citation>
    <scope>NUCLEOTIDE SEQUENCE [LARGE SCALE GENOMIC DNA]</scope>
    <source>
        <strain evidence="3 4">ATCC 22711</strain>
    </source>
</reference>
<dbReference type="OrthoDB" id="4156595at2759"/>
<feature type="compositionally biased region" description="Pro residues" evidence="1">
    <location>
        <begin position="13"/>
        <end position="27"/>
    </location>
</feature>
<name>A0A2T3AVV1_AMORE</name>
<keyword evidence="2" id="KW-1133">Transmembrane helix</keyword>
<evidence type="ECO:0000313" key="4">
    <source>
        <dbReference type="Proteomes" id="UP000241818"/>
    </source>
</evidence>
<accession>A0A2T3AVV1</accession>
<keyword evidence="4" id="KW-1185">Reference proteome</keyword>
<keyword evidence="2" id="KW-0472">Membrane</keyword>
<dbReference type="EMBL" id="KZ679014">
    <property type="protein sequence ID" value="PSS12802.1"/>
    <property type="molecule type" value="Genomic_DNA"/>
</dbReference>
<evidence type="ECO:0000256" key="1">
    <source>
        <dbReference type="SAM" id="MobiDB-lite"/>
    </source>
</evidence>
<gene>
    <name evidence="3" type="ORF">M430DRAFT_43642</name>
</gene>
<feature type="region of interest" description="Disordered" evidence="1">
    <location>
        <begin position="1"/>
        <end position="29"/>
    </location>
</feature>